<reference evidence="2 3" key="1">
    <citation type="submission" date="2019-06" db="EMBL/GenBank/DDBJ databases">
        <authorList>
            <person name="Li J."/>
        </authorList>
    </citation>
    <scope>NUCLEOTIDE SEQUENCE [LARGE SCALE GENOMIC DNA]</scope>
    <source>
        <strain evidence="2 3">LMG 28165</strain>
    </source>
</reference>
<dbReference type="InterPro" id="IPR011437">
    <property type="entry name" value="DUF1540"/>
</dbReference>
<dbReference type="Proteomes" id="UP000312032">
    <property type="component" value="Unassembled WGS sequence"/>
</dbReference>
<dbReference type="OrthoDB" id="3213529at2"/>
<dbReference type="EMBL" id="VDHJ01000012">
    <property type="protein sequence ID" value="TNL95688.1"/>
    <property type="molecule type" value="Genomic_DNA"/>
</dbReference>
<comment type="caution">
    <text evidence="2">The sequence shown here is derived from an EMBL/GenBank/DDBJ whole genome shotgun (WGS) entry which is preliminary data.</text>
</comment>
<evidence type="ECO:0000313" key="2">
    <source>
        <dbReference type="EMBL" id="TNL95688.1"/>
    </source>
</evidence>
<dbReference type="Pfam" id="PF07561">
    <property type="entry name" value="DUF1540"/>
    <property type="match status" value="2"/>
</dbReference>
<evidence type="ECO:0000259" key="1">
    <source>
        <dbReference type="Pfam" id="PF07561"/>
    </source>
</evidence>
<protein>
    <submittedName>
        <fullName evidence="2">DUF1540 domain-containing protein</fullName>
    </submittedName>
</protein>
<keyword evidence="3" id="KW-1185">Reference proteome</keyword>
<evidence type="ECO:0000313" key="3">
    <source>
        <dbReference type="Proteomes" id="UP000312032"/>
    </source>
</evidence>
<accession>A0A5C4U3E3</accession>
<organism evidence="2 3">
    <name type="scientific">Corynebacterium tapiri</name>
    <dbReference type="NCBI Taxonomy" id="1448266"/>
    <lineage>
        <taxon>Bacteria</taxon>
        <taxon>Bacillati</taxon>
        <taxon>Actinomycetota</taxon>
        <taxon>Actinomycetes</taxon>
        <taxon>Mycobacteriales</taxon>
        <taxon>Corynebacteriaceae</taxon>
        <taxon>Corynebacterium</taxon>
    </lineage>
</organism>
<gene>
    <name evidence="2" type="ORF">FHE74_08820</name>
</gene>
<proteinExistence type="predicted"/>
<feature type="domain" description="DUF1540" evidence="1">
    <location>
        <begin position="9"/>
        <end position="37"/>
    </location>
</feature>
<sequence length="87" mass="8722">MSLATVSTCSATTCAFNQNGCTAPAITMNEGATCATFATLDVRAKGEGEGAVGVCHRLECVHNDALSCTASGVDVTAAAACDTFEAR</sequence>
<name>A0A5C4U3E3_9CORY</name>
<dbReference type="AlphaFoldDB" id="A0A5C4U3E3"/>
<dbReference type="RefSeq" id="WP_139466149.1">
    <property type="nucleotide sequence ID" value="NZ_VDHJ01000012.1"/>
</dbReference>
<feature type="domain" description="DUF1540" evidence="1">
    <location>
        <begin position="58"/>
        <end position="84"/>
    </location>
</feature>